<dbReference type="GO" id="GO:0097053">
    <property type="term" value="P:L-kynurenine catabolic process"/>
    <property type="evidence" value="ECO:0007669"/>
    <property type="project" value="UniProtKB-UniRule"/>
</dbReference>
<comment type="catalytic activity">
    <reaction evidence="4 6">
        <text>L-kynurenine + H2O = anthranilate + L-alanine + H(+)</text>
        <dbReference type="Rhea" id="RHEA:16813"/>
        <dbReference type="ChEBI" id="CHEBI:15377"/>
        <dbReference type="ChEBI" id="CHEBI:15378"/>
        <dbReference type="ChEBI" id="CHEBI:16567"/>
        <dbReference type="ChEBI" id="CHEBI:57959"/>
        <dbReference type="ChEBI" id="CHEBI:57972"/>
        <dbReference type="EC" id="3.7.1.3"/>
    </reaction>
</comment>
<reference evidence="7 8" key="1">
    <citation type="submission" date="2018-03" db="EMBL/GenBank/DDBJ databases">
        <title>Cross-interface Injection: A General Nanoliter Liquid Handling Method Applied to Single Cells Genome Amplification Automated Nanoliter Liquid Handling Applied to Single Cell Multiple Displacement Amplification.</title>
        <authorList>
            <person name="Yun J."/>
            <person name="Xu P."/>
            <person name="Xu J."/>
            <person name="Dai X."/>
            <person name="Wang Y."/>
            <person name="Zheng X."/>
            <person name="Cao C."/>
            <person name="Yi Q."/>
            <person name="Zhu Y."/>
            <person name="Wang L."/>
            <person name="Dong Z."/>
            <person name="Huang Y."/>
            <person name="Huang L."/>
            <person name="Du W."/>
        </authorList>
    </citation>
    <scope>NUCLEOTIDE SEQUENCE [LARGE SCALE GENOMIC DNA]</scope>
    <source>
        <strain evidence="7 8">Z-D1-2</strain>
    </source>
</reference>
<evidence type="ECO:0000313" key="8">
    <source>
        <dbReference type="Proteomes" id="UP000240608"/>
    </source>
</evidence>
<evidence type="ECO:0000256" key="3">
    <source>
        <dbReference type="ARBA" id="ARBA00022898"/>
    </source>
</evidence>
<dbReference type="Gene3D" id="3.40.640.10">
    <property type="entry name" value="Type I PLP-dependent aspartate aminotransferase-like (Major domain)"/>
    <property type="match status" value="1"/>
</dbReference>
<feature type="binding site" evidence="4">
    <location>
        <position position="254"/>
    </location>
    <ligand>
        <name>pyridoxal 5'-phosphate</name>
        <dbReference type="ChEBI" id="CHEBI:597326"/>
    </ligand>
</feature>
<dbReference type="GO" id="GO:0030170">
    <property type="term" value="F:pyridoxal phosphate binding"/>
    <property type="evidence" value="ECO:0007669"/>
    <property type="project" value="UniProtKB-UniRule"/>
</dbReference>
<dbReference type="PANTHER" id="PTHR14084">
    <property type="entry name" value="KYNURENINASE"/>
    <property type="match status" value="1"/>
</dbReference>
<dbReference type="HAMAP" id="MF_01970">
    <property type="entry name" value="Kynureninase"/>
    <property type="match status" value="1"/>
</dbReference>
<evidence type="ECO:0000256" key="2">
    <source>
        <dbReference type="ARBA" id="ARBA00022801"/>
    </source>
</evidence>
<dbReference type="InterPro" id="IPR010111">
    <property type="entry name" value="Kynureninase"/>
</dbReference>
<comment type="pathway">
    <text evidence="4 6">Amino-acid degradation; L-kynurenine degradation; L-alanine and anthranilate from L-kynurenine: step 1/1.</text>
</comment>
<comment type="cofactor">
    <cofactor evidence="4 6">
        <name>pyridoxal 5'-phosphate</name>
        <dbReference type="ChEBI" id="CHEBI:597326"/>
    </cofactor>
</comment>
<feature type="binding site" evidence="4">
    <location>
        <position position="229"/>
    </location>
    <ligand>
        <name>pyridoxal 5'-phosphate</name>
        <dbReference type="ChEBI" id="CHEBI:597326"/>
    </ligand>
</feature>
<dbReference type="FunFam" id="3.40.640.10:FF:000031">
    <property type="entry name" value="Kynureninase"/>
    <property type="match status" value="1"/>
</dbReference>
<comment type="subunit">
    <text evidence="4 6">Homodimer.</text>
</comment>
<dbReference type="EC" id="3.7.1.3" evidence="4 5"/>
<feature type="modified residue" description="N6-(pyridoxal phosphate)lysine" evidence="4">
    <location>
        <position position="255"/>
    </location>
</feature>
<dbReference type="AlphaFoldDB" id="A0A2T4DIB7"/>
<feature type="binding site" evidence="4">
    <location>
        <position position="232"/>
    </location>
    <ligand>
        <name>pyridoxal 5'-phosphate</name>
        <dbReference type="ChEBI" id="CHEBI:597326"/>
    </ligand>
</feature>
<feature type="binding site" evidence="4">
    <location>
        <position position="313"/>
    </location>
    <ligand>
        <name>pyridoxal 5'-phosphate</name>
        <dbReference type="ChEBI" id="CHEBI:597326"/>
    </ligand>
</feature>
<dbReference type="EMBL" id="PYVU01000164">
    <property type="protein sequence ID" value="PTB93498.1"/>
    <property type="molecule type" value="Genomic_DNA"/>
</dbReference>
<feature type="binding site" evidence="4">
    <location>
        <position position="285"/>
    </location>
    <ligand>
        <name>pyridoxal 5'-phosphate</name>
        <dbReference type="ChEBI" id="CHEBI:597326"/>
    </ligand>
</feature>
<dbReference type="SUPFAM" id="SSF53383">
    <property type="entry name" value="PLP-dependent transferases"/>
    <property type="match status" value="1"/>
</dbReference>
<evidence type="ECO:0000313" key="7">
    <source>
        <dbReference type="EMBL" id="PTB93498.1"/>
    </source>
</evidence>
<dbReference type="NCBIfam" id="TIGR01814">
    <property type="entry name" value="kynureninase"/>
    <property type="match status" value="1"/>
</dbReference>
<name>A0A2T4DIB7_9BACT</name>
<dbReference type="GO" id="GO:0043420">
    <property type="term" value="P:anthranilate metabolic process"/>
    <property type="evidence" value="ECO:0007669"/>
    <property type="project" value="TreeGrafter"/>
</dbReference>
<dbReference type="GO" id="GO:0019805">
    <property type="term" value="P:quinolinate biosynthetic process"/>
    <property type="evidence" value="ECO:0007669"/>
    <property type="project" value="UniProtKB-UniRule"/>
</dbReference>
<keyword evidence="3 4" id="KW-0663">Pyridoxal phosphate</keyword>
<dbReference type="PIRSF" id="PIRSF038800">
    <property type="entry name" value="KYNU"/>
    <property type="match status" value="1"/>
</dbReference>
<gene>
    <name evidence="4 7" type="primary">kynU</name>
    <name evidence="7" type="ORF">C9994_12985</name>
</gene>
<comment type="caution">
    <text evidence="7">The sequence shown here is derived from an EMBL/GenBank/DDBJ whole genome shotgun (WGS) entry which is preliminary data.</text>
</comment>
<evidence type="ECO:0000256" key="1">
    <source>
        <dbReference type="ARBA" id="ARBA00022642"/>
    </source>
</evidence>
<keyword evidence="1 4" id="KW-0662">Pyridine nucleotide biosynthesis</keyword>
<organism evidence="7 8">
    <name type="scientific">Marivirga lumbricoides</name>
    <dbReference type="NCBI Taxonomy" id="1046115"/>
    <lineage>
        <taxon>Bacteria</taxon>
        <taxon>Pseudomonadati</taxon>
        <taxon>Bacteroidota</taxon>
        <taxon>Cytophagia</taxon>
        <taxon>Cytophagales</taxon>
        <taxon>Marivirgaceae</taxon>
        <taxon>Marivirga</taxon>
    </lineage>
</organism>
<dbReference type="InterPro" id="IPR015424">
    <property type="entry name" value="PyrdxlP-dep_Trfase"/>
</dbReference>
<dbReference type="InterPro" id="IPR015422">
    <property type="entry name" value="PyrdxlP-dep_Trfase_small"/>
</dbReference>
<proteinExistence type="inferred from homology"/>
<feature type="binding site" evidence="4">
    <location>
        <position position="109"/>
    </location>
    <ligand>
        <name>pyridoxal 5'-phosphate</name>
        <dbReference type="ChEBI" id="CHEBI:597326"/>
    </ligand>
</feature>
<dbReference type="UniPathway" id="UPA00253">
    <property type="reaction ID" value="UER00329"/>
</dbReference>
<dbReference type="PANTHER" id="PTHR14084:SF0">
    <property type="entry name" value="KYNURENINASE"/>
    <property type="match status" value="1"/>
</dbReference>
<accession>A0A2T4DIB7</accession>
<feature type="binding site" evidence="4">
    <location>
        <position position="110"/>
    </location>
    <ligand>
        <name>pyridoxal 5'-phosphate</name>
        <dbReference type="ChEBI" id="CHEBI:597326"/>
    </ligand>
</feature>
<comment type="caution">
    <text evidence="4">Lacks conserved residue(s) required for the propagation of feature annotation.</text>
</comment>
<dbReference type="GO" id="GO:0030429">
    <property type="term" value="F:kynureninase activity"/>
    <property type="evidence" value="ECO:0007669"/>
    <property type="project" value="UniProtKB-UniRule"/>
</dbReference>
<feature type="binding site" evidence="4">
    <location>
        <begin position="137"/>
        <end position="140"/>
    </location>
    <ligand>
        <name>pyridoxal 5'-phosphate</name>
        <dbReference type="ChEBI" id="CHEBI:597326"/>
    </ligand>
</feature>
<comment type="function">
    <text evidence="4 6">Catalyzes the cleavage of L-kynurenine (L-Kyn) and L-3-hydroxykynurenine (L-3OHKyn) into anthranilic acid (AA) and 3-hydroxyanthranilic acid (3-OHAA), respectively.</text>
</comment>
<dbReference type="UniPathway" id="UPA00334">
    <property type="reaction ID" value="UER00455"/>
</dbReference>
<dbReference type="GO" id="GO:0019441">
    <property type="term" value="P:L-tryptophan catabolic process to kynurenine"/>
    <property type="evidence" value="ECO:0007669"/>
    <property type="project" value="TreeGrafter"/>
</dbReference>
<evidence type="ECO:0000256" key="4">
    <source>
        <dbReference type="HAMAP-Rule" id="MF_01970"/>
    </source>
</evidence>
<evidence type="ECO:0000256" key="5">
    <source>
        <dbReference type="NCBIfam" id="TIGR01814"/>
    </source>
</evidence>
<comment type="similarity">
    <text evidence="4 6">Belongs to the kynureninase family.</text>
</comment>
<sequence length="437" mass="50171">MSQSYENTLAFAKKKDQEDPLKKYRQEFHIPVIDGKQVIYYTGNSLGLQPKRTRSFIEKELKDWELFGVEGHFNQQKENIWYNFHKYSKKALAGIMGAKEEEVVSMNNLTVNLHLLMVSFYRPTAKKFKIIVEAGAFPSDQYVFESQLNWHAFHGGNKLFDPVEALVEIAPREGENTLRNEDIINTIEKHSEELALVLMGGIQYYTGQFFNLKEITEAAHKAGAYAGFDLAHAAGNMHLKLHDWDVDFATWCTYKYLNSGPGNVSGIYVHERFGNSPEIPRLAGWWGHKQDERFKMKKGFIPMEGADGWQLSNMNIIAGAAHLSSLEIFSEVGMEALRSKSILLTGYLEYLIKEINKEEKIFEIITPENPEERGCQLSLFTLKYGKSLFDKLMKRGVLADWREPDVIRLAPVPLYNTFEEQYQFAQILKESLAALKQ</sequence>
<comment type="catalytic activity">
    <reaction evidence="6">
        <text>3-hydroxy-L-kynurenine + H2O = 3-hydroxyanthranilate + L-alanine + H(+)</text>
        <dbReference type="Rhea" id="RHEA:25143"/>
        <dbReference type="ChEBI" id="CHEBI:15377"/>
        <dbReference type="ChEBI" id="CHEBI:15378"/>
        <dbReference type="ChEBI" id="CHEBI:36559"/>
        <dbReference type="ChEBI" id="CHEBI:57972"/>
        <dbReference type="ChEBI" id="CHEBI:58125"/>
        <dbReference type="EC" id="3.7.1.3"/>
    </reaction>
</comment>
<dbReference type="Gene3D" id="3.90.1150.10">
    <property type="entry name" value="Aspartate Aminotransferase, domain 1"/>
    <property type="match status" value="1"/>
</dbReference>
<evidence type="ECO:0000256" key="6">
    <source>
        <dbReference type="PIRNR" id="PIRNR038800"/>
    </source>
</evidence>
<dbReference type="Pfam" id="PF22580">
    <property type="entry name" value="KYNU_C"/>
    <property type="match status" value="1"/>
</dbReference>
<dbReference type="GO" id="GO:0005737">
    <property type="term" value="C:cytoplasm"/>
    <property type="evidence" value="ECO:0007669"/>
    <property type="project" value="UniProtKB-UniRule"/>
</dbReference>
<dbReference type="Proteomes" id="UP000240608">
    <property type="component" value="Unassembled WGS sequence"/>
</dbReference>
<protein>
    <recommendedName>
        <fullName evidence="4 5">Kynureninase</fullName>
        <ecNumber evidence="4 5">3.7.1.3</ecNumber>
    </recommendedName>
    <alternativeName>
        <fullName evidence="4">L-kynurenine hydrolase</fullName>
    </alternativeName>
</protein>
<dbReference type="GO" id="GO:0009435">
    <property type="term" value="P:NAD+ biosynthetic process"/>
    <property type="evidence" value="ECO:0007669"/>
    <property type="project" value="UniProtKB-UniRule"/>
</dbReference>
<comment type="pathway">
    <text evidence="4 6">Cofactor biosynthesis; NAD(+) biosynthesis; quinolinate from L-kynurenine: step 2/3.</text>
</comment>
<dbReference type="InterPro" id="IPR015421">
    <property type="entry name" value="PyrdxlP-dep_Trfase_major"/>
</dbReference>
<keyword evidence="2 4" id="KW-0378">Hydrolase</keyword>